<evidence type="ECO:0000313" key="1">
    <source>
        <dbReference type="EMBL" id="EPS57116.1"/>
    </source>
</evidence>
<accession>S8BY69</accession>
<protein>
    <submittedName>
        <fullName evidence="1">Uncharacterized protein</fullName>
    </submittedName>
</protein>
<evidence type="ECO:0000313" key="2">
    <source>
        <dbReference type="Proteomes" id="UP000015453"/>
    </source>
</evidence>
<organism evidence="1 2">
    <name type="scientific">Genlisea aurea</name>
    <dbReference type="NCBI Taxonomy" id="192259"/>
    <lineage>
        <taxon>Eukaryota</taxon>
        <taxon>Viridiplantae</taxon>
        <taxon>Streptophyta</taxon>
        <taxon>Embryophyta</taxon>
        <taxon>Tracheophyta</taxon>
        <taxon>Spermatophyta</taxon>
        <taxon>Magnoliopsida</taxon>
        <taxon>eudicotyledons</taxon>
        <taxon>Gunneridae</taxon>
        <taxon>Pentapetalae</taxon>
        <taxon>asterids</taxon>
        <taxon>lamiids</taxon>
        <taxon>Lamiales</taxon>
        <taxon>Lentibulariaceae</taxon>
        <taxon>Genlisea</taxon>
    </lineage>
</organism>
<dbReference type="Proteomes" id="UP000015453">
    <property type="component" value="Unassembled WGS sequence"/>
</dbReference>
<keyword evidence="2" id="KW-1185">Reference proteome</keyword>
<proteinExistence type="predicted"/>
<dbReference type="EMBL" id="AUSU01010648">
    <property type="protein sequence ID" value="EPS57116.1"/>
    <property type="molecule type" value="Genomic_DNA"/>
</dbReference>
<dbReference type="AlphaFoldDB" id="S8BY69"/>
<sequence length="65" mass="7097">MASKVCPSELTESIREMLIVRSDRYGNFSPTDFVATLCVSFASLMSPFLSKQAVMPSWSTTGLSS</sequence>
<reference evidence="1 2" key="1">
    <citation type="journal article" date="2013" name="BMC Genomics">
        <title>The miniature genome of a carnivorous plant Genlisea aurea contains a low number of genes and short non-coding sequences.</title>
        <authorList>
            <person name="Leushkin E.V."/>
            <person name="Sutormin R.A."/>
            <person name="Nabieva E.R."/>
            <person name="Penin A.A."/>
            <person name="Kondrashov A.S."/>
            <person name="Logacheva M.D."/>
        </authorList>
    </citation>
    <scope>NUCLEOTIDE SEQUENCE [LARGE SCALE GENOMIC DNA]</scope>
</reference>
<name>S8BY69_9LAMI</name>
<gene>
    <name evidence="1" type="ORF">M569_17708</name>
</gene>
<comment type="caution">
    <text evidence="1">The sequence shown here is derived from an EMBL/GenBank/DDBJ whole genome shotgun (WGS) entry which is preliminary data.</text>
</comment>